<sequence length="167" mass="17480">MKTLKTLGAMCLLATILFSCSSDDSGGGSNSGGFSLTAKVNGANYSNSNYFDPMAVITNNILVIQSSDNGGNSIQIQVMNYNGVGSYTSGNNNLMAGYINYLKAGATLGQFKTFTSVRGDGLVEITEVTDTYVKGTFSATAPENVSNSTESVEITEGTFKAKIQTAQ</sequence>
<evidence type="ECO:0000313" key="4">
    <source>
        <dbReference type="Proteomes" id="UP000233767"/>
    </source>
</evidence>
<feature type="signal peptide" evidence="1">
    <location>
        <begin position="1"/>
        <end position="21"/>
    </location>
</feature>
<name>A0A497UVE9_9FLAO</name>
<reference evidence="3 5" key="2">
    <citation type="submission" date="2018-10" db="EMBL/GenBank/DDBJ databases">
        <title>Genomic Encyclopedia of Archaeal and Bacterial Type Strains, Phase II (KMG-II): from individual species to whole genera.</title>
        <authorList>
            <person name="Goeker M."/>
        </authorList>
    </citation>
    <scope>NUCLEOTIDE SEQUENCE [LARGE SCALE GENOMIC DNA]</scope>
    <source>
        <strain evidence="3 5">DSM 21886</strain>
    </source>
</reference>
<dbReference type="PROSITE" id="PS51257">
    <property type="entry name" value="PROKAR_LIPOPROTEIN"/>
    <property type="match status" value="1"/>
</dbReference>
<proteinExistence type="predicted"/>
<protein>
    <submittedName>
        <fullName evidence="3">Uncharacterized protein</fullName>
    </submittedName>
</protein>
<evidence type="ECO:0000313" key="3">
    <source>
        <dbReference type="EMBL" id="RLJ34950.1"/>
    </source>
</evidence>
<keyword evidence="4" id="KW-1185">Reference proteome</keyword>
<comment type="caution">
    <text evidence="3">The sequence shown here is derived from an EMBL/GenBank/DDBJ whole genome shotgun (WGS) entry which is preliminary data.</text>
</comment>
<dbReference type="Proteomes" id="UP000233767">
    <property type="component" value="Unassembled WGS sequence"/>
</dbReference>
<keyword evidence="1" id="KW-0732">Signal</keyword>
<dbReference type="Proteomes" id="UP000275027">
    <property type="component" value="Unassembled WGS sequence"/>
</dbReference>
<dbReference type="RefSeq" id="WP_101471416.1">
    <property type="nucleotide sequence ID" value="NZ_PJND01000007.1"/>
</dbReference>
<evidence type="ECO:0000313" key="2">
    <source>
        <dbReference type="EMBL" id="PKW29549.1"/>
    </source>
</evidence>
<gene>
    <name evidence="2" type="ORF">B0G92_1188</name>
    <name evidence="3" type="ORF">CLV50_0316</name>
</gene>
<reference evidence="2 4" key="1">
    <citation type="submission" date="2017-12" db="EMBL/GenBank/DDBJ databases">
        <title>Genomic Encyclopedia of Type Strains, Phase III (KMG-III): the genomes of soil and plant-associated and newly described type strains.</title>
        <authorList>
            <person name="Whitman W."/>
        </authorList>
    </citation>
    <scope>NUCLEOTIDE SEQUENCE [LARGE SCALE GENOMIC DNA]</scope>
    <source>
        <strain evidence="2 4">IP-10</strain>
    </source>
</reference>
<dbReference type="AlphaFoldDB" id="A0A497UVE9"/>
<evidence type="ECO:0000256" key="1">
    <source>
        <dbReference type="SAM" id="SignalP"/>
    </source>
</evidence>
<feature type="chain" id="PRO_5041126641" evidence="1">
    <location>
        <begin position="22"/>
        <end position="167"/>
    </location>
</feature>
<accession>A0A497UVE9</accession>
<evidence type="ECO:0000313" key="5">
    <source>
        <dbReference type="Proteomes" id="UP000275027"/>
    </source>
</evidence>
<dbReference type="EMBL" id="RCCB01000010">
    <property type="protein sequence ID" value="RLJ34950.1"/>
    <property type="molecule type" value="Genomic_DNA"/>
</dbReference>
<dbReference type="EMBL" id="PJND01000007">
    <property type="protein sequence ID" value="PKW29549.1"/>
    <property type="molecule type" value="Genomic_DNA"/>
</dbReference>
<organism evidence="3 5">
    <name type="scientific">Flavobacterium lindanitolerans</name>
    <dbReference type="NCBI Taxonomy" id="428988"/>
    <lineage>
        <taxon>Bacteria</taxon>
        <taxon>Pseudomonadati</taxon>
        <taxon>Bacteroidota</taxon>
        <taxon>Flavobacteriia</taxon>
        <taxon>Flavobacteriales</taxon>
        <taxon>Flavobacteriaceae</taxon>
        <taxon>Flavobacterium</taxon>
    </lineage>
</organism>